<dbReference type="AlphaFoldDB" id="A0A918TXV6"/>
<accession>A0A918TXV6</accession>
<sequence length="912" mass="98334">MKILRPLLFFLLALPVIAQECLDFENFTSGTIFSGSQESISFNTTFLAQPNQLPGGGSTSGGSVSVGQSISALNSGQALNVNNAAVQICLPGLKEVSFRFSNQGGYFNFSIDGSSVAIPANEPGSLSVKGVDIVITGTMPNNRLTGEITLTAQDGTFECFSVGGQELQIDDICFLTCENPSSPDSAIPEIHCVEFEDLDKQGPFPIESSYVENEITFKIRERDGAFGQATSSTLRQAGHLGKEFHFQDSGFNVGSDCWSVVKFHFYTKEQVEVTVNGITTIASSISALDGQMIGDAMVVIQDNPTNSGQGIACFLGRIEDFAITGKDFYLDHFCVADCLQDCIDFEGENVGTKYVKGDTINEDGFELSIANPQSIDTPAQISTDNHALGSGNELLLNAGEINFGKVCFNGLAFQYGQFTDNFTLSIGGAQAVGNRLSELDGQTIGDMTVEVFVTQAHGDWERGVIRLNGAANEIALYAEGLYLDRVCIEECPEPLVVGFGEEPLGEVYENGDTFGEDNTTFTVCDFRINDEGSATITGDNQTGGTGQAIDLDFASLKFDLLCASRLSFQFANFGANGGPQGFGLDVRMVINGISSGNVQNFTELNDTSLGGAYISVVSSGNSGTVTITGDLERVIIGGFNIQLDNLMQTPFTGGPQCHNFNTWDPSLTYGIFNEDLIYHDDGTAMAFLYFITVDDQYLDGTATISNTQSAGGSGQELTLLNSTAYITELYGDWSDVSFRFRDLGLASGRQALLTVNSETYSYDLITDLDGQVFHAGTDAEVTASVVSEVRDGKIVGIVKLDGIVNQIAIGGQGLVIDDICGTRQPAPILIDSQIVSVEQTAPGEFTYIWDVEALNVQDSDFFVGRSTDLSSFSRFYDHNVTVQSLGNDRYRVTETQPIDVEKRFYKVYLRSF</sequence>
<keyword evidence="1" id="KW-0732">Signal</keyword>
<proteinExistence type="predicted"/>
<feature type="chain" id="PRO_5038024170" evidence="1">
    <location>
        <begin position="19"/>
        <end position="912"/>
    </location>
</feature>
<comment type="caution">
    <text evidence="2">The sequence shown here is derived from an EMBL/GenBank/DDBJ whole genome shotgun (WGS) entry which is preliminary data.</text>
</comment>
<evidence type="ECO:0000313" key="2">
    <source>
        <dbReference type="EMBL" id="GHC65257.1"/>
    </source>
</evidence>
<keyword evidence="3" id="KW-1185">Reference proteome</keyword>
<protein>
    <submittedName>
        <fullName evidence="2">Uncharacterized protein</fullName>
    </submittedName>
</protein>
<dbReference type="RefSeq" id="WP_189573367.1">
    <property type="nucleotide sequence ID" value="NZ_BMXI01000019.1"/>
</dbReference>
<reference evidence="2" key="1">
    <citation type="journal article" date="2014" name="Int. J. Syst. Evol. Microbiol.">
        <title>Complete genome sequence of Corynebacterium casei LMG S-19264T (=DSM 44701T), isolated from a smear-ripened cheese.</title>
        <authorList>
            <consortium name="US DOE Joint Genome Institute (JGI-PGF)"/>
            <person name="Walter F."/>
            <person name="Albersmeier A."/>
            <person name="Kalinowski J."/>
            <person name="Ruckert C."/>
        </authorList>
    </citation>
    <scope>NUCLEOTIDE SEQUENCE</scope>
    <source>
        <strain evidence="2">KCTC 12988</strain>
    </source>
</reference>
<evidence type="ECO:0000256" key="1">
    <source>
        <dbReference type="SAM" id="SignalP"/>
    </source>
</evidence>
<dbReference type="Proteomes" id="UP000644507">
    <property type="component" value="Unassembled WGS sequence"/>
</dbReference>
<reference evidence="2" key="2">
    <citation type="submission" date="2020-09" db="EMBL/GenBank/DDBJ databases">
        <authorList>
            <person name="Sun Q."/>
            <person name="Kim S."/>
        </authorList>
    </citation>
    <scope>NUCLEOTIDE SEQUENCE</scope>
    <source>
        <strain evidence="2">KCTC 12988</strain>
    </source>
</reference>
<name>A0A918TXV6_9BACT</name>
<evidence type="ECO:0000313" key="3">
    <source>
        <dbReference type="Proteomes" id="UP000644507"/>
    </source>
</evidence>
<gene>
    <name evidence="2" type="ORF">GCM10007100_36240</name>
</gene>
<feature type="signal peptide" evidence="1">
    <location>
        <begin position="1"/>
        <end position="18"/>
    </location>
</feature>
<organism evidence="2 3">
    <name type="scientific">Roseibacillus persicicus</name>
    <dbReference type="NCBI Taxonomy" id="454148"/>
    <lineage>
        <taxon>Bacteria</taxon>
        <taxon>Pseudomonadati</taxon>
        <taxon>Verrucomicrobiota</taxon>
        <taxon>Verrucomicrobiia</taxon>
        <taxon>Verrucomicrobiales</taxon>
        <taxon>Verrucomicrobiaceae</taxon>
        <taxon>Roseibacillus</taxon>
    </lineage>
</organism>
<dbReference type="EMBL" id="BMXI01000019">
    <property type="protein sequence ID" value="GHC65257.1"/>
    <property type="molecule type" value="Genomic_DNA"/>
</dbReference>